<comment type="caution">
    <text evidence="9">The sequence shown here is derived from an EMBL/GenBank/DDBJ whole genome shotgun (WGS) entry which is preliminary data.</text>
</comment>
<evidence type="ECO:0000259" key="8">
    <source>
        <dbReference type="Pfam" id="PF16822"/>
    </source>
</evidence>
<keyword evidence="7" id="KW-1133">Transmembrane helix</keyword>
<keyword evidence="3" id="KW-0808">Transferase</keyword>
<organism evidence="9 10">
    <name type="scientific">Agaribacillus aureus</name>
    <dbReference type="NCBI Taxonomy" id="3051825"/>
    <lineage>
        <taxon>Bacteria</taxon>
        <taxon>Pseudomonadati</taxon>
        <taxon>Bacteroidota</taxon>
        <taxon>Cytophagia</taxon>
        <taxon>Cytophagales</taxon>
        <taxon>Splendidivirgaceae</taxon>
        <taxon>Agaribacillus</taxon>
    </lineage>
</organism>
<proteinExistence type="predicted"/>
<dbReference type="InterPro" id="IPR031811">
    <property type="entry name" value="ALGX/ALGJ_SGNH-like"/>
</dbReference>
<evidence type="ECO:0000256" key="4">
    <source>
        <dbReference type="ARBA" id="ARBA00022729"/>
    </source>
</evidence>
<keyword evidence="10" id="KW-1185">Reference proteome</keyword>
<keyword evidence="6" id="KW-0016">Alginate biosynthesis</keyword>
<sequence>MKEQKGIWLKYGFYVAGLCCLAVFILVRFQKIPEAVIVDGIEDHGELYHMSYIDLFGEKIEDKRHYRKRMYDPNRDINKAEILTFGDSFFEFPLEKPFSLRLEDTLNRKVYHANSYYIMEYLDTVNYTKDKPKVLILDVVERYFPYLFSTKHERFLDQNRVRRNDLYSKIFLEDAEKKYTAFLQKSIFSHYLYSRVNTIKFNTLGYLPSVIPKYNRDPLIVFHIESVNDEVTSVYYEWEDDEIEDMCDNILILKDRLKEKYNLELLLMPMPNPYTIYHNLIGDSRYNDLLPRLYKGLEKRGVWHIALMAPFLAADEMVYHRTDTHWNKKGQDIALKLVMKELASFDTRN</sequence>
<dbReference type="SUPFAM" id="SSF52266">
    <property type="entry name" value="SGNH hydrolase"/>
    <property type="match status" value="1"/>
</dbReference>
<feature type="transmembrane region" description="Helical" evidence="7">
    <location>
        <begin position="7"/>
        <end position="27"/>
    </location>
</feature>
<gene>
    <name evidence="9" type="ORF">QQ020_05295</name>
</gene>
<feature type="domain" description="AlgX/AlgJ SGNH hydrolase-like" evidence="8">
    <location>
        <begin position="241"/>
        <end position="343"/>
    </location>
</feature>
<evidence type="ECO:0000256" key="2">
    <source>
        <dbReference type="ARBA" id="ARBA00005182"/>
    </source>
</evidence>
<evidence type="ECO:0000256" key="7">
    <source>
        <dbReference type="SAM" id="Phobius"/>
    </source>
</evidence>
<name>A0ABT8L372_9BACT</name>
<keyword evidence="7" id="KW-0472">Membrane</keyword>
<evidence type="ECO:0000256" key="3">
    <source>
        <dbReference type="ARBA" id="ARBA00022679"/>
    </source>
</evidence>
<keyword evidence="4" id="KW-0732">Signal</keyword>
<comment type="pathway">
    <text evidence="2">Glycan biosynthesis; alginate biosynthesis.</text>
</comment>
<dbReference type="EMBL" id="JAUJEB010000001">
    <property type="protein sequence ID" value="MDN5211451.1"/>
    <property type="molecule type" value="Genomic_DNA"/>
</dbReference>
<keyword evidence="7" id="KW-0812">Transmembrane</keyword>
<keyword evidence="5" id="KW-0574">Periplasm</keyword>
<evidence type="ECO:0000313" key="9">
    <source>
        <dbReference type="EMBL" id="MDN5211451.1"/>
    </source>
</evidence>
<evidence type="ECO:0000256" key="5">
    <source>
        <dbReference type="ARBA" id="ARBA00022764"/>
    </source>
</evidence>
<evidence type="ECO:0000256" key="6">
    <source>
        <dbReference type="ARBA" id="ARBA00022841"/>
    </source>
</evidence>
<evidence type="ECO:0000313" key="10">
    <source>
        <dbReference type="Proteomes" id="UP001172083"/>
    </source>
</evidence>
<dbReference type="Proteomes" id="UP001172083">
    <property type="component" value="Unassembled WGS sequence"/>
</dbReference>
<dbReference type="RefSeq" id="WP_346756784.1">
    <property type="nucleotide sequence ID" value="NZ_JAUJEB010000001.1"/>
</dbReference>
<protein>
    <recommendedName>
        <fullName evidence="8">AlgX/AlgJ SGNH hydrolase-like domain-containing protein</fullName>
    </recommendedName>
</protein>
<dbReference type="Pfam" id="PF16822">
    <property type="entry name" value="ALGX"/>
    <property type="match status" value="1"/>
</dbReference>
<evidence type="ECO:0000256" key="1">
    <source>
        <dbReference type="ARBA" id="ARBA00004418"/>
    </source>
</evidence>
<reference evidence="9" key="1">
    <citation type="submission" date="2023-06" db="EMBL/GenBank/DDBJ databases">
        <title>Genomic of Agaribacillus aureum.</title>
        <authorList>
            <person name="Wang G."/>
        </authorList>
    </citation>
    <scope>NUCLEOTIDE SEQUENCE</scope>
    <source>
        <strain evidence="9">BMA12</strain>
    </source>
</reference>
<accession>A0ABT8L372</accession>
<comment type="subcellular location">
    <subcellularLocation>
        <location evidence="1">Periplasm</location>
    </subcellularLocation>
</comment>